<evidence type="ECO:0000313" key="2">
    <source>
        <dbReference type="Proteomes" id="UP001194468"/>
    </source>
</evidence>
<dbReference type="AlphaFoldDB" id="A0AAD4BNC7"/>
<gene>
    <name evidence="1" type="ORF">L210DRAFT_3632473</name>
</gene>
<reference evidence="1" key="2">
    <citation type="journal article" date="2020" name="Nat. Commun.">
        <title>Large-scale genome sequencing of mycorrhizal fungi provides insights into the early evolution of symbiotic traits.</title>
        <authorList>
            <person name="Miyauchi S."/>
            <person name="Kiss E."/>
            <person name="Kuo A."/>
            <person name="Drula E."/>
            <person name="Kohler A."/>
            <person name="Sanchez-Garcia M."/>
            <person name="Morin E."/>
            <person name="Andreopoulos B."/>
            <person name="Barry K.W."/>
            <person name="Bonito G."/>
            <person name="Buee M."/>
            <person name="Carver A."/>
            <person name="Chen C."/>
            <person name="Cichocki N."/>
            <person name="Clum A."/>
            <person name="Culley D."/>
            <person name="Crous P.W."/>
            <person name="Fauchery L."/>
            <person name="Girlanda M."/>
            <person name="Hayes R.D."/>
            <person name="Keri Z."/>
            <person name="LaButti K."/>
            <person name="Lipzen A."/>
            <person name="Lombard V."/>
            <person name="Magnuson J."/>
            <person name="Maillard F."/>
            <person name="Murat C."/>
            <person name="Nolan M."/>
            <person name="Ohm R.A."/>
            <person name="Pangilinan J."/>
            <person name="Pereira M.F."/>
            <person name="Perotto S."/>
            <person name="Peter M."/>
            <person name="Pfister S."/>
            <person name="Riley R."/>
            <person name="Sitrit Y."/>
            <person name="Stielow J.B."/>
            <person name="Szollosi G."/>
            <person name="Zifcakova L."/>
            <person name="Stursova M."/>
            <person name="Spatafora J.W."/>
            <person name="Tedersoo L."/>
            <person name="Vaario L.M."/>
            <person name="Yamada A."/>
            <person name="Yan M."/>
            <person name="Wang P."/>
            <person name="Xu J."/>
            <person name="Bruns T."/>
            <person name="Baldrian P."/>
            <person name="Vilgalys R."/>
            <person name="Dunand C."/>
            <person name="Henrissat B."/>
            <person name="Grigoriev I.V."/>
            <person name="Hibbett D."/>
            <person name="Nagy L.G."/>
            <person name="Martin F.M."/>
        </authorList>
    </citation>
    <scope>NUCLEOTIDE SEQUENCE</scope>
    <source>
        <strain evidence="1">BED1</strain>
    </source>
</reference>
<comment type="caution">
    <text evidence="1">The sequence shown here is derived from an EMBL/GenBank/DDBJ whole genome shotgun (WGS) entry which is preliminary data.</text>
</comment>
<evidence type="ECO:0000313" key="1">
    <source>
        <dbReference type="EMBL" id="KAF8435015.1"/>
    </source>
</evidence>
<proteinExistence type="predicted"/>
<reference evidence="1" key="1">
    <citation type="submission" date="2019-10" db="EMBL/GenBank/DDBJ databases">
        <authorList>
            <consortium name="DOE Joint Genome Institute"/>
            <person name="Kuo A."/>
            <person name="Miyauchi S."/>
            <person name="Kiss E."/>
            <person name="Drula E."/>
            <person name="Kohler A."/>
            <person name="Sanchez-Garcia M."/>
            <person name="Andreopoulos B."/>
            <person name="Barry K.W."/>
            <person name="Bonito G."/>
            <person name="Buee M."/>
            <person name="Carver A."/>
            <person name="Chen C."/>
            <person name="Cichocki N."/>
            <person name="Clum A."/>
            <person name="Culley D."/>
            <person name="Crous P.W."/>
            <person name="Fauchery L."/>
            <person name="Girlanda M."/>
            <person name="Hayes R."/>
            <person name="Keri Z."/>
            <person name="LaButti K."/>
            <person name="Lipzen A."/>
            <person name="Lombard V."/>
            <person name="Magnuson J."/>
            <person name="Maillard F."/>
            <person name="Morin E."/>
            <person name="Murat C."/>
            <person name="Nolan M."/>
            <person name="Ohm R."/>
            <person name="Pangilinan J."/>
            <person name="Pereira M."/>
            <person name="Perotto S."/>
            <person name="Peter M."/>
            <person name="Riley R."/>
            <person name="Sitrit Y."/>
            <person name="Stielow B."/>
            <person name="Szollosi G."/>
            <person name="Zifcakova L."/>
            <person name="Stursova M."/>
            <person name="Spatafora J.W."/>
            <person name="Tedersoo L."/>
            <person name="Vaario L.-M."/>
            <person name="Yamada A."/>
            <person name="Yan M."/>
            <person name="Wang P."/>
            <person name="Xu J."/>
            <person name="Bruns T."/>
            <person name="Baldrian P."/>
            <person name="Vilgalys R."/>
            <person name="Henrissat B."/>
            <person name="Grigoriev I.V."/>
            <person name="Hibbett D."/>
            <person name="Nagy L.G."/>
            <person name="Martin F.M."/>
        </authorList>
    </citation>
    <scope>NUCLEOTIDE SEQUENCE</scope>
    <source>
        <strain evidence="1">BED1</strain>
    </source>
</reference>
<sequence>MELSRRPAGSSGWNCEEAEKIESRNARAVTRYGRNTASSVVLISGEFQAVPRCLCASPLADSASTQPYDLWVHIFGRRPGVVGEWMPQKSSHFFTVILLPIGLPSSIAPLLVRPRSTLLMASRQNESRGVNHRHRIVALSLDWAREVDGEGEREGGRSHVVVRVGEGTTYRHEVRADEGAGEGQRAVVGVWDVLPRVVTGDQELAAELACLAVRHSGVKHDRRVWLAADDRPNV</sequence>
<accession>A0AAD4BNC7</accession>
<keyword evidence="2" id="KW-1185">Reference proteome</keyword>
<protein>
    <submittedName>
        <fullName evidence="1">Uncharacterized protein</fullName>
    </submittedName>
</protein>
<dbReference type="Proteomes" id="UP001194468">
    <property type="component" value="Unassembled WGS sequence"/>
</dbReference>
<name>A0AAD4BNC7_BOLED</name>
<dbReference type="EMBL" id="WHUW01000026">
    <property type="protein sequence ID" value="KAF8435015.1"/>
    <property type="molecule type" value="Genomic_DNA"/>
</dbReference>
<organism evidence="1 2">
    <name type="scientific">Boletus edulis BED1</name>
    <dbReference type="NCBI Taxonomy" id="1328754"/>
    <lineage>
        <taxon>Eukaryota</taxon>
        <taxon>Fungi</taxon>
        <taxon>Dikarya</taxon>
        <taxon>Basidiomycota</taxon>
        <taxon>Agaricomycotina</taxon>
        <taxon>Agaricomycetes</taxon>
        <taxon>Agaricomycetidae</taxon>
        <taxon>Boletales</taxon>
        <taxon>Boletineae</taxon>
        <taxon>Boletaceae</taxon>
        <taxon>Boletoideae</taxon>
        <taxon>Boletus</taxon>
    </lineage>
</organism>